<name>A0A8J2ZB30_9PROT</name>
<evidence type="ECO:0000313" key="2">
    <source>
        <dbReference type="Proteomes" id="UP000597507"/>
    </source>
</evidence>
<protein>
    <recommendedName>
        <fullName evidence="3">Class I SAM-dependent methyltransferase</fullName>
    </recommendedName>
</protein>
<dbReference type="Proteomes" id="UP000597507">
    <property type="component" value="Unassembled WGS sequence"/>
</dbReference>
<proteinExistence type="predicted"/>
<reference evidence="1 2" key="1">
    <citation type="journal article" date="2014" name="Int. J. Syst. Evol. Microbiol.">
        <title>Complete genome sequence of Corynebacterium casei LMG S-19264T (=DSM 44701T), isolated from a smear-ripened cheese.</title>
        <authorList>
            <consortium name="US DOE Joint Genome Institute (JGI-PGF)"/>
            <person name="Walter F."/>
            <person name="Albersmeier A."/>
            <person name="Kalinowski J."/>
            <person name="Ruckert C."/>
        </authorList>
    </citation>
    <scope>NUCLEOTIDE SEQUENCE [LARGE SCALE GENOMIC DNA]</scope>
    <source>
        <strain evidence="1 2">CGMCC 1.16330</strain>
    </source>
</reference>
<dbReference type="AlphaFoldDB" id="A0A8J2ZB30"/>
<organism evidence="1 2">
    <name type="scientific">Caldovatus sediminis</name>
    <dbReference type="NCBI Taxonomy" id="2041189"/>
    <lineage>
        <taxon>Bacteria</taxon>
        <taxon>Pseudomonadati</taxon>
        <taxon>Pseudomonadota</taxon>
        <taxon>Alphaproteobacteria</taxon>
        <taxon>Acetobacterales</taxon>
        <taxon>Roseomonadaceae</taxon>
        <taxon>Caldovatus</taxon>
    </lineage>
</organism>
<evidence type="ECO:0000313" key="1">
    <source>
        <dbReference type="EMBL" id="GGG33470.1"/>
    </source>
</evidence>
<dbReference type="CDD" id="cd02440">
    <property type="entry name" value="AdoMet_MTases"/>
    <property type="match status" value="1"/>
</dbReference>
<dbReference type="RefSeq" id="WP_188900033.1">
    <property type="nucleotide sequence ID" value="NZ_BMKS01000005.1"/>
</dbReference>
<dbReference type="SUPFAM" id="SSF53335">
    <property type="entry name" value="S-adenosyl-L-methionine-dependent methyltransferases"/>
    <property type="match status" value="1"/>
</dbReference>
<evidence type="ECO:0008006" key="3">
    <source>
        <dbReference type="Google" id="ProtNLM"/>
    </source>
</evidence>
<dbReference type="Gene3D" id="3.40.50.150">
    <property type="entry name" value="Vaccinia Virus protein VP39"/>
    <property type="match status" value="1"/>
</dbReference>
<sequence length="317" mass="34806">MPADPPPPACPITGEPAEARVQTVSARLLHDLWRFSHGVAPTPLRRDGPRTGLYRSPCGLMFFHPRVEGDAAFYGGFYRYWQVHARIGRSAAERVEYRAAAAHVRPGDAVLEVGAGSAAFARHLPAGARYVGLDPHAGEYLGAEGIRAETVEDHAARHPGAYDVACAFQVIEHVAEPRALAEAMLRCLKPGGLLILVAPLWPSAITRVPNFALNAPPHHLTWWNERAFAALARVLALEPVAVERLPPTPHQGPIHWMARLSPVRVPDEGPYFRPRWRWHLSLAGAYLLARLANAVRPLPRGAGPMDVMLVARKPPRR</sequence>
<dbReference type="Pfam" id="PF13489">
    <property type="entry name" value="Methyltransf_23"/>
    <property type="match status" value="1"/>
</dbReference>
<accession>A0A8J2ZB30</accession>
<keyword evidence="2" id="KW-1185">Reference proteome</keyword>
<comment type="caution">
    <text evidence="1">The sequence shown here is derived from an EMBL/GenBank/DDBJ whole genome shotgun (WGS) entry which is preliminary data.</text>
</comment>
<gene>
    <name evidence="1" type="ORF">GCM10010964_21710</name>
</gene>
<dbReference type="InterPro" id="IPR029063">
    <property type="entry name" value="SAM-dependent_MTases_sf"/>
</dbReference>
<dbReference type="EMBL" id="BMKS01000005">
    <property type="protein sequence ID" value="GGG33470.1"/>
    <property type="molecule type" value="Genomic_DNA"/>
</dbReference>